<protein>
    <submittedName>
        <fullName evidence="2">Uncharacterized protein</fullName>
    </submittedName>
</protein>
<evidence type="ECO:0000313" key="2">
    <source>
        <dbReference type="EMBL" id="MFC6661009.1"/>
    </source>
</evidence>
<sequence>MTPLGKLPAPEALTLRDVTVRRRRLWPYVDLGPVFLFMGISGVDHGREARLQRRFEQEYYPYLVTARPSRPLPPGRYTFSGLPEDANRRGWTVGPDELARTELSEEAHSAFEEWRQRGEGAVVPQRRED</sequence>
<reference evidence="3" key="1">
    <citation type="journal article" date="2019" name="Int. J. Syst. Evol. Microbiol.">
        <title>The Global Catalogue of Microorganisms (GCM) 10K type strain sequencing project: providing services to taxonomists for standard genome sequencing and annotation.</title>
        <authorList>
            <consortium name="The Broad Institute Genomics Platform"/>
            <consortium name="The Broad Institute Genome Sequencing Center for Infectious Disease"/>
            <person name="Wu L."/>
            <person name="Ma J."/>
        </authorList>
    </citation>
    <scope>NUCLEOTIDE SEQUENCE [LARGE SCALE GENOMIC DNA]</scope>
    <source>
        <strain evidence="3">CCUG 63830</strain>
    </source>
</reference>
<name>A0ABW1ZMQ0_9DEIO</name>
<feature type="compositionally biased region" description="Basic and acidic residues" evidence="1">
    <location>
        <begin position="109"/>
        <end position="118"/>
    </location>
</feature>
<evidence type="ECO:0000256" key="1">
    <source>
        <dbReference type="SAM" id="MobiDB-lite"/>
    </source>
</evidence>
<dbReference type="RefSeq" id="WP_224604695.1">
    <property type="nucleotide sequence ID" value="NZ_JAIQXV010000002.1"/>
</dbReference>
<dbReference type="Proteomes" id="UP001596317">
    <property type="component" value="Unassembled WGS sequence"/>
</dbReference>
<gene>
    <name evidence="2" type="ORF">ACFP90_12140</name>
</gene>
<keyword evidence="3" id="KW-1185">Reference proteome</keyword>
<proteinExistence type="predicted"/>
<organism evidence="2 3">
    <name type="scientific">Deinococcus multiflagellatus</name>
    <dbReference type="NCBI Taxonomy" id="1656887"/>
    <lineage>
        <taxon>Bacteria</taxon>
        <taxon>Thermotogati</taxon>
        <taxon>Deinococcota</taxon>
        <taxon>Deinococci</taxon>
        <taxon>Deinococcales</taxon>
        <taxon>Deinococcaceae</taxon>
        <taxon>Deinococcus</taxon>
    </lineage>
</organism>
<comment type="caution">
    <text evidence="2">The sequence shown here is derived from an EMBL/GenBank/DDBJ whole genome shotgun (WGS) entry which is preliminary data.</text>
</comment>
<accession>A0ABW1ZMQ0</accession>
<dbReference type="EMBL" id="JBHSWB010000001">
    <property type="protein sequence ID" value="MFC6661009.1"/>
    <property type="molecule type" value="Genomic_DNA"/>
</dbReference>
<evidence type="ECO:0000313" key="3">
    <source>
        <dbReference type="Proteomes" id="UP001596317"/>
    </source>
</evidence>
<feature type="region of interest" description="Disordered" evidence="1">
    <location>
        <begin position="109"/>
        <end position="129"/>
    </location>
</feature>